<keyword evidence="8" id="KW-1133">Transmembrane helix</keyword>
<evidence type="ECO:0000256" key="2">
    <source>
        <dbReference type="ARBA" id="ARBA00007448"/>
    </source>
</evidence>
<keyword evidence="6" id="KW-0378">Hydrolase</keyword>
<organism evidence="15 16">
    <name type="scientific">Rhizoctonia solani</name>
    <dbReference type="NCBI Taxonomy" id="456999"/>
    <lineage>
        <taxon>Eukaryota</taxon>
        <taxon>Fungi</taxon>
        <taxon>Dikarya</taxon>
        <taxon>Basidiomycota</taxon>
        <taxon>Agaricomycotina</taxon>
        <taxon>Agaricomycetes</taxon>
        <taxon>Cantharellales</taxon>
        <taxon>Ceratobasidiaceae</taxon>
        <taxon>Rhizoctonia</taxon>
    </lineage>
</organism>
<sequence length="521" mass="58466">MSVRDSASASSSLIVRSERGGNNRGRVEWSYDDSFLELDRPLEALALMHESIATTVGLGRQIPSVFSKSFNALSPHVRDSTSGILIGAVIDVTRRIFDALWSWISTNCTVTATFESGNEAFEWISEWLAQQPGYTSSRDFDVIARPRTRTLSSIAVPSPGMSALYSKHSAPHNDGSLAQYLPSHDNRLWMFYGSRLMRVQRSRMSMKEDYGPGYNIEKITLTLFTFSRTALHELIEKAAQEHRARDLAEIQIHIGDQYGNWRRLSSKPHRDFGSVVLEPEVKRQLLEDANEFLGNERWYADRGIPYRRGYLLYGTPGSGKSSSIHALASELRLDIYIVPLSLKTIDDSVLADLISNTPDRCILLYEDIDAAFIDRSAAPPVQATNHRGESVEKSGVTLSGLLNTIDGVQAQEGRLLFATTNHPERLDPALSRPGRMDVKIEYSHATRWQAEQLFRLFYPAEPNSEKEIMDSYAKEYADTIPPGKFSVAHLQGYLMRYKGQPKEAAKGAKEWIEGELAKLGQ</sequence>
<dbReference type="InterPro" id="IPR003593">
    <property type="entry name" value="AAA+_ATPase"/>
</dbReference>
<evidence type="ECO:0000256" key="3">
    <source>
        <dbReference type="ARBA" id="ARBA00022692"/>
    </source>
</evidence>
<evidence type="ECO:0000313" key="16">
    <source>
        <dbReference type="Proteomes" id="UP000650533"/>
    </source>
</evidence>
<dbReference type="SMART" id="SM01024">
    <property type="entry name" value="BCS1_N"/>
    <property type="match status" value="1"/>
</dbReference>
<evidence type="ECO:0000256" key="5">
    <source>
        <dbReference type="ARBA" id="ARBA00022792"/>
    </source>
</evidence>
<protein>
    <submittedName>
        <fullName evidence="15">Mitochondrial chaperone BCS1</fullName>
    </submittedName>
</protein>
<comment type="catalytic activity">
    <reaction evidence="11">
        <text>ATP + H2O = ADP + phosphate + H(+)</text>
        <dbReference type="Rhea" id="RHEA:13065"/>
        <dbReference type="ChEBI" id="CHEBI:15377"/>
        <dbReference type="ChEBI" id="CHEBI:15378"/>
        <dbReference type="ChEBI" id="CHEBI:30616"/>
        <dbReference type="ChEBI" id="CHEBI:43474"/>
        <dbReference type="ChEBI" id="CHEBI:456216"/>
    </reaction>
    <physiologicalReaction direction="left-to-right" evidence="11">
        <dbReference type="Rhea" id="RHEA:13066"/>
    </physiologicalReaction>
</comment>
<dbReference type="InterPro" id="IPR057495">
    <property type="entry name" value="AAA_lid_BCS1"/>
</dbReference>
<name>A0A8H8SYF7_9AGAM</name>
<evidence type="ECO:0000256" key="9">
    <source>
        <dbReference type="ARBA" id="ARBA00023128"/>
    </source>
</evidence>
<comment type="subcellular location">
    <subcellularLocation>
        <location evidence="1">Mitochondrion inner membrane</location>
        <topology evidence="1">Single-pass membrane protein</topology>
    </subcellularLocation>
</comment>
<dbReference type="Proteomes" id="UP000650533">
    <property type="component" value="Chromosome 8"/>
</dbReference>
<dbReference type="GO" id="GO:0005743">
    <property type="term" value="C:mitochondrial inner membrane"/>
    <property type="evidence" value="ECO:0007669"/>
    <property type="project" value="UniProtKB-SubCell"/>
</dbReference>
<evidence type="ECO:0000256" key="12">
    <source>
        <dbReference type="RuleBase" id="RU003651"/>
    </source>
</evidence>
<evidence type="ECO:0000256" key="1">
    <source>
        <dbReference type="ARBA" id="ARBA00004434"/>
    </source>
</evidence>
<keyword evidence="7 12" id="KW-0067">ATP-binding</keyword>
<dbReference type="SUPFAM" id="SSF52540">
    <property type="entry name" value="P-loop containing nucleoside triphosphate hydrolases"/>
    <property type="match status" value="1"/>
</dbReference>
<evidence type="ECO:0000256" key="6">
    <source>
        <dbReference type="ARBA" id="ARBA00022801"/>
    </source>
</evidence>
<dbReference type="GeneID" id="67032330"/>
<dbReference type="SMART" id="SM00382">
    <property type="entry name" value="AAA"/>
    <property type="match status" value="1"/>
</dbReference>
<dbReference type="GO" id="GO:0016887">
    <property type="term" value="F:ATP hydrolysis activity"/>
    <property type="evidence" value="ECO:0007669"/>
    <property type="project" value="InterPro"/>
</dbReference>
<dbReference type="RefSeq" id="XP_043182701.1">
    <property type="nucleotide sequence ID" value="XM_043329867.1"/>
</dbReference>
<evidence type="ECO:0000256" key="4">
    <source>
        <dbReference type="ARBA" id="ARBA00022741"/>
    </source>
</evidence>
<accession>A0A8H8SYF7</accession>
<dbReference type="InterPro" id="IPR027417">
    <property type="entry name" value="P-loop_NTPase"/>
</dbReference>
<gene>
    <name evidence="15" type="ORF">RhiXN_10051</name>
</gene>
<dbReference type="InterPro" id="IPR003959">
    <property type="entry name" value="ATPase_AAA_core"/>
</dbReference>
<evidence type="ECO:0000259" key="13">
    <source>
        <dbReference type="SMART" id="SM00382"/>
    </source>
</evidence>
<dbReference type="Pfam" id="PF25426">
    <property type="entry name" value="AAA_lid_BCS1"/>
    <property type="match status" value="1"/>
</dbReference>
<keyword evidence="4 12" id="KW-0547">Nucleotide-binding</keyword>
<dbReference type="EMBL" id="CP059665">
    <property type="protein sequence ID" value="QRW22464.1"/>
    <property type="molecule type" value="Genomic_DNA"/>
</dbReference>
<evidence type="ECO:0000259" key="14">
    <source>
        <dbReference type="SMART" id="SM01024"/>
    </source>
</evidence>
<keyword evidence="5" id="KW-0999">Mitochondrion inner membrane</keyword>
<dbReference type="InterPro" id="IPR050747">
    <property type="entry name" value="Mitochondrial_chaperone_BCS1"/>
</dbReference>
<comment type="similarity">
    <text evidence="2">Belongs to the AAA ATPase family. BCS1 subfamily.</text>
</comment>
<evidence type="ECO:0000313" key="15">
    <source>
        <dbReference type="EMBL" id="QRW22464.1"/>
    </source>
</evidence>
<dbReference type="Pfam" id="PF08740">
    <property type="entry name" value="BCS1_N"/>
    <property type="match status" value="1"/>
</dbReference>
<dbReference type="CDD" id="cd19510">
    <property type="entry name" value="RecA-like_BCS1"/>
    <property type="match status" value="1"/>
</dbReference>
<evidence type="ECO:0000256" key="7">
    <source>
        <dbReference type="ARBA" id="ARBA00022840"/>
    </source>
</evidence>
<dbReference type="GO" id="GO:0005524">
    <property type="term" value="F:ATP binding"/>
    <property type="evidence" value="ECO:0007669"/>
    <property type="project" value="UniProtKB-KW"/>
</dbReference>
<dbReference type="InterPro" id="IPR003960">
    <property type="entry name" value="ATPase_AAA_CS"/>
</dbReference>
<dbReference type="KEGG" id="rsx:RhiXN_10051"/>
<dbReference type="AlphaFoldDB" id="A0A8H8SYF7"/>
<dbReference type="InterPro" id="IPR014851">
    <property type="entry name" value="BCS1_N"/>
</dbReference>
<proteinExistence type="inferred from homology"/>
<keyword evidence="9" id="KW-0496">Mitochondrion</keyword>
<dbReference type="Gene3D" id="3.40.50.300">
    <property type="entry name" value="P-loop containing nucleotide triphosphate hydrolases"/>
    <property type="match status" value="1"/>
</dbReference>
<feature type="domain" description="BCS1 N-terminal" evidence="14">
    <location>
        <begin position="84"/>
        <end position="275"/>
    </location>
</feature>
<evidence type="ECO:0000256" key="11">
    <source>
        <dbReference type="ARBA" id="ARBA00048778"/>
    </source>
</evidence>
<reference evidence="15" key="1">
    <citation type="submission" date="2020-05" db="EMBL/GenBank/DDBJ databases">
        <title>Evolutionary and genomic comparisons of hybrid uninucleate and nonhybrid Rhizoctonia fungi.</title>
        <authorList>
            <person name="Li C."/>
            <person name="Chen X."/>
        </authorList>
    </citation>
    <scope>NUCLEOTIDE SEQUENCE</scope>
    <source>
        <strain evidence="15">AG-1 IA</strain>
    </source>
</reference>
<dbReference type="Pfam" id="PF00004">
    <property type="entry name" value="AAA"/>
    <property type="match status" value="1"/>
</dbReference>
<feature type="domain" description="AAA+ ATPase" evidence="13">
    <location>
        <begin position="306"/>
        <end position="446"/>
    </location>
</feature>
<dbReference type="PROSITE" id="PS00674">
    <property type="entry name" value="AAA"/>
    <property type="match status" value="1"/>
</dbReference>
<dbReference type="PANTHER" id="PTHR23070">
    <property type="entry name" value="BCS1 AAA-TYPE ATPASE"/>
    <property type="match status" value="1"/>
</dbReference>
<keyword evidence="10" id="KW-0472">Membrane</keyword>
<evidence type="ECO:0000256" key="10">
    <source>
        <dbReference type="ARBA" id="ARBA00023136"/>
    </source>
</evidence>
<keyword evidence="3" id="KW-0812">Transmembrane</keyword>
<evidence type="ECO:0000256" key="8">
    <source>
        <dbReference type="ARBA" id="ARBA00022989"/>
    </source>
</evidence>